<evidence type="ECO:0000256" key="6">
    <source>
        <dbReference type="ARBA" id="ARBA00022801"/>
    </source>
</evidence>
<proteinExistence type="inferred from homology"/>
<evidence type="ECO:0000256" key="9">
    <source>
        <dbReference type="SAM" id="SignalP"/>
    </source>
</evidence>
<gene>
    <name evidence="10" type="ORF">GCM10009765_70090</name>
</gene>
<dbReference type="CDD" id="cd16014">
    <property type="entry name" value="PLC"/>
    <property type="match status" value="1"/>
</dbReference>
<keyword evidence="5" id="KW-0964">Secreted</keyword>
<evidence type="ECO:0000256" key="5">
    <source>
        <dbReference type="ARBA" id="ARBA00022525"/>
    </source>
</evidence>
<dbReference type="PANTHER" id="PTHR31956:SF1">
    <property type="entry name" value="NON-SPECIFIC PHOSPHOLIPASE C1"/>
    <property type="match status" value="1"/>
</dbReference>
<evidence type="ECO:0000313" key="10">
    <source>
        <dbReference type="EMBL" id="GAA1710776.1"/>
    </source>
</evidence>
<sequence length="508" mass="55462">MASFTRRQVLASGLVSAMAGFGSLSASARSALASVARPGSRLSDIEHVVILMQENRSFDHYFGTLSGVAGFDDPLVPRDWRTGRTAFEQLDPSAQDGANGLLLPWHLPVATSSAHCLTDVSHTWQVQHQSMNGGKNDTWVSSHVTPDTQIAKVSDHPAAIVNGGARVMSYFTRDDLPFHYALADTFTVCDRYFCSVIGPTIPNRLYLMSASIDPAATHGGPGINNFKNGFSWTTYPERLQAAGIDWRLYREGDDFGDNMLDHFAAYQDRTSDLFRRGRTVLASGKVPNILSQDVQNGNLPQVSWIVGPSWSTEHPEYMPAGGAYFLQQVLEALTSNTAVWQKTLLIVTYDENGGFFDHVRAPQAPRGTPGEYLTPAALATTPEAAGIAGPIGLGPRVPTMLISPFTRGGLVSSHTYDHTSVLRLLETRFGVEVPNLTHWRRATCGDLVEAINFAGTPRPTLPTLPDTAALLREAVEECKTQPPPQVPVEQVMPRQEHGFRRRPSGPIF</sequence>
<dbReference type="EMBL" id="BAAANY010000036">
    <property type="protein sequence ID" value="GAA1710776.1"/>
    <property type="molecule type" value="Genomic_DNA"/>
</dbReference>
<feature type="signal peptide" evidence="9">
    <location>
        <begin position="1"/>
        <end position="28"/>
    </location>
</feature>
<evidence type="ECO:0000313" key="11">
    <source>
        <dbReference type="Proteomes" id="UP001500618"/>
    </source>
</evidence>
<comment type="similarity">
    <text evidence="2">Belongs to the bacterial phospholipase C family.</text>
</comment>
<accession>A0ABN2ISA4</accession>
<evidence type="ECO:0000256" key="7">
    <source>
        <dbReference type="ARBA" id="ARBA00023026"/>
    </source>
</evidence>
<dbReference type="Pfam" id="PF04185">
    <property type="entry name" value="Phosphoesterase"/>
    <property type="match status" value="1"/>
</dbReference>
<reference evidence="10 11" key="1">
    <citation type="journal article" date="2019" name="Int. J. Syst. Evol. Microbiol.">
        <title>The Global Catalogue of Microorganisms (GCM) 10K type strain sequencing project: providing services to taxonomists for standard genome sequencing and annotation.</title>
        <authorList>
            <consortium name="The Broad Institute Genomics Platform"/>
            <consortium name="The Broad Institute Genome Sequencing Center for Infectious Disease"/>
            <person name="Wu L."/>
            <person name="Ma J."/>
        </authorList>
    </citation>
    <scope>NUCLEOTIDE SEQUENCE [LARGE SCALE GENOMIC DNA]</scope>
    <source>
        <strain evidence="10 11">JCM 14718</strain>
    </source>
</reference>
<keyword evidence="11" id="KW-1185">Reference proteome</keyword>
<keyword evidence="6" id="KW-0378">Hydrolase</keyword>
<dbReference type="EC" id="3.1.4.3" evidence="3"/>
<dbReference type="Gene3D" id="3.40.720.10">
    <property type="entry name" value="Alkaline Phosphatase, subunit A"/>
    <property type="match status" value="2"/>
</dbReference>
<name>A0ABN2ISA4_9ACTN</name>
<keyword evidence="9" id="KW-0732">Signal</keyword>
<evidence type="ECO:0000256" key="2">
    <source>
        <dbReference type="ARBA" id="ARBA00009717"/>
    </source>
</evidence>
<dbReference type="InterPro" id="IPR017850">
    <property type="entry name" value="Alkaline_phosphatase_core_sf"/>
</dbReference>
<keyword evidence="7" id="KW-0843">Virulence</keyword>
<protein>
    <recommendedName>
        <fullName evidence="3">phospholipase C</fullName>
        <ecNumber evidence="3">3.1.4.3</ecNumber>
    </recommendedName>
</protein>
<evidence type="ECO:0000256" key="4">
    <source>
        <dbReference type="ARBA" id="ARBA00022512"/>
    </source>
</evidence>
<evidence type="ECO:0000256" key="3">
    <source>
        <dbReference type="ARBA" id="ARBA00012018"/>
    </source>
</evidence>
<dbReference type="InterPro" id="IPR007312">
    <property type="entry name" value="Phosphoesterase"/>
</dbReference>
<dbReference type="PROSITE" id="PS51318">
    <property type="entry name" value="TAT"/>
    <property type="match status" value="1"/>
</dbReference>
<comment type="catalytic activity">
    <reaction evidence="8">
        <text>a 1,2-diacyl-sn-glycero-3-phosphocholine + H2O = phosphocholine + a 1,2-diacyl-sn-glycerol + H(+)</text>
        <dbReference type="Rhea" id="RHEA:10604"/>
        <dbReference type="ChEBI" id="CHEBI:15377"/>
        <dbReference type="ChEBI" id="CHEBI:15378"/>
        <dbReference type="ChEBI" id="CHEBI:17815"/>
        <dbReference type="ChEBI" id="CHEBI:57643"/>
        <dbReference type="ChEBI" id="CHEBI:295975"/>
        <dbReference type="EC" id="3.1.4.3"/>
    </reaction>
    <physiologicalReaction direction="left-to-right" evidence="8">
        <dbReference type="Rhea" id="RHEA:10605"/>
    </physiologicalReaction>
</comment>
<dbReference type="Proteomes" id="UP001500618">
    <property type="component" value="Unassembled WGS sequence"/>
</dbReference>
<comment type="caution">
    <text evidence="10">The sequence shown here is derived from an EMBL/GenBank/DDBJ whole genome shotgun (WGS) entry which is preliminary data.</text>
</comment>
<comment type="subcellular location">
    <subcellularLocation>
        <location evidence="1">Secreted</location>
        <location evidence="1">Cell wall</location>
    </subcellularLocation>
</comment>
<evidence type="ECO:0000256" key="8">
    <source>
        <dbReference type="ARBA" id="ARBA00048421"/>
    </source>
</evidence>
<dbReference type="RefSeq" id="WP_344314431.1">
    <property type="nucleotide sequence ID" value="NZ_BAAANY010000036.1"/>
</dbReference>
<organism evidence="10 11">
    <name type="scientific">Fodinicola feengrottensis</name>
    <dbReference type="NCBI Taxonomy" id="435914"/>
    <lineage>
        <taxon>Bacteria</taxon>
        <taxon>Bacillati</taxon>
        <taxon>Actinomycetota</taxon>
        <taxon>Actinomycetes</taxon>
        <taxon>Mycobacteriales</taxon>
        <taxon>Fodinicola</taxon>
    </lineage>
</organism>
<evidence type="ECO:0000256" key="1">
    <source>
        <dbReference type="ARBA" id="ARBA00004191"/>
    </source>
</evidence>
<dbReference type="InterPro" id="IPR006311">
    <property type="entry name" value="TAT_signal"/>
</dbReference>
<dbReference type="PANTHER" id="PTHR31956">
    <property type="entry name" value="NON-SPECIFIC PHOSPHOLIPASE C4-RELATED"/>
    <property type="match status" value="1"/>
</dbReference>
<feature type="chain" id="PRO_5046923074" description="phospholipase C" evidence="9">
    <location>
        <begin position="29"/>
        <end position="508"/>
    </location>
</feature>
<keyword evidence="4" id="KW-0134">Cell wall</keyword>